<keyword evidence="1" id="KW-0732">Signal</keyword>
<reference evidence="2 3" key="1">
    <citation type="submission" date="2016-10" db="EMBL/GenBank/DDBJ databases">
        <authorList>
            <person name="de Groot N.N."/>
        </authorList>
    </citation>
    <scope>NUCLEOTIDE SEQUENCE [LARGE SCALE GENOMIC DNA]</scope>
    <source>
        <strain evidence="2 3">DSM 17925</strain>
    </source>
</reference>
<protein>
    <recommendedName>
        <fullName evidence="4">Aggregation factor core</fullName>
    </recommendedName>
</protein>
<feature type="chain" id="PRO_5011692452" description="Aggregation factor core" evidence="1">
    <location>
        <begin position="18"/>
        <end position="167"/>
    </location>
</feature>
<proteinExistence type="predicted"/>
<sequence length="167" mass="17098">MRLALIACMMTATAAQADGLLVQFADGAPKDSLVFQNNGCPLRDATIVIDLRGTAAGLIFDVTASGAGVEVFQPVEVETGNVLISPVADGGQVLHLHVPDFASGESIRLTADLDDTTSNRQITVNGSEMVGATVTVAYGAFMQTAPFDSDGLAAVTLPPTADGCLST</sequence>
<accession>A0A1I0NC90</accession>
<dbReference type="RefSeq" id="WP_089989938.1">
    <property type="nucleotide sequence ID" value="NZ_FOIZ01000001.1"/>
</dbReference>
<evidence type="ECO:0000313" key="3">
    <source>
        <dbReference type="Proteomes" id="UP000199167"/>
    </source>
</evidence>
<evidence type="ECO:0008006" key="4">
    <source>
        <dbReference type="Google" id="ProtNLM"/>
    </source>
</evidence>
<evidence type="ECO:0000256" key="1">
    <source>
        <dbReference type="SAM" id="SignalP"/>
    </source>
</evidence>
<evidence type="ECO:0000313" key="2">
    <source>
        <dbReference type="EMBL" id="SEV98848.1"/>
    </source>
</evidence>
<dbReference type="AlphaFoldDB" id="A0A1I0NC90"/>
<name>A0A1I0NC90_9RHOB</name>
<dbReference type="OrthoDB" id="6105464at2"/>
<dbReference type="Proteomes" id="UP000199167">
    <property type="component" value="Unassembled WGS sequence"/>
</dbReference>
<feature type="signal peptide" evidence="1">
    <location>
        <begin position="1"/>
        <end position="17"/>
    </location>
</feature>
<organism evidence="2 3">
    <name type="scientific">Cognatiyoonia koreensis</name>
    <dbReference type="NCBI Taxonomy" id="364200"/>
    <lineage>
        <taxon>Bacteria</taxon>
        <taxon>Pseudomonadati</taxon>
        <taxon>Pseudomonadota</taxon>
        <taxon>Alphaproteobacteria</taxon>
        <taxon>Rhodobacterales</taxon>
        <taxon>Paracoccaceae</taxon>
        <taxon>Cognatiyoonia</taxon>
    </lineage>
</organism>
<dbReference type="STRING" id="364200.SAMN04488515_0535"/>
<dbReference type="EMBL" id="FOIZ01000001">
    <property type="protein sequence ID" value="SEV98848.1"/>
    <property type="molecule type" value="Genomic_DNA"/>
</dbReference>
<keyword evidence="3" id="KW-1185">Reference proteome</keyword>
<gene>
    <name evidence="2" type="ORF">SAMN04488515_0535</name>
</gene>